<dbReference type="EMBL" id="MCFE01000008">
    <property type="protein sequence ID" value="ORY07480.1"/>
    <property type="molecule type" value="Genomic_DNA"/>
</dbReference>
<dbReference type="InterPro" id="IPR024936">
    <property type="entry name" value="Cyclophilin-type_PPIase"/>
</dbReference>
<keyword evidence="3 5" id="KW-0697">Rotamase</keyword>
<dbReference type="OrthoDB" id="193499at2759"/>
<sequence>MNPKVFMDVAIAGKPAGRMVFKLFSDTVPKTAENFRALCTGEKGKGLSGVPLHFKNSIFHRVIPGFMAQGGDFTRGDGRGGESIYGNKFADENFTLKHTGRGILSMANAGKNTNGSQFFICFQDTPWLNGNHVVFGQLSEGNETLVKIEAEGSASGATKNKIEITDCGEVKE</sequence>
<dbReference type="EC" id="5.2.1.8" evidence="5"/>
<dbReference type="InParanoid" id="A0A1Y1ZB40"/>
<dbReference type="AlphaFoldDB" id="A0A1Y1ZB40"/>
<keyword evidence="8" id="KW-1185">Reference proteome</keyword>
<dbReference type="InterPro" id="IPR002130">
    <property type="entry name" value="Cyclophilin-type_PPIase_dom"/>
</dbReference>
<dbReference type="PROSITE" id="PS50072">
    <property type="entry name" value="CSA_PPIASE_2"/>
    <property type="match status" value="1"/>
</dbReference>
<dbReference type="STRING" id="1314790.A0A1Y1ZB40"/>
<dbReference type="InterPro" id="IPR029000">
    <property type="entry name" value="Cyclophilin-like_dom_sf"/>
</dbReference>
<evidence type="ECO:0000256" key="4">
    <source>
        <dbReference type="ARBA" id="ARBA00023235"/>
    </source>
</evidence>
<dbReference type="Proteomes" id="UP000193498">
    <property type="component" value="Unassembled WGS sequence"/>
</dbReference>
<reference evidence="7 8" key="1">
    <citation type="submission" date="2016-07" db="EMBL/GenBank/DDBJ databases">
        <title>Pervasive Adenine N6-methylation of Active Genes in Fungi.</title>
        <authorList>
            <consortium name="DOE Joint Genome Institute"/>
            <person name="Mondo S.J."/>
            <person name="Dannebaum R.O."/>
            <person name="Kuo R.C."/>
            <person name="Labutti K."/>
            <person name="Haridas S."/>
            <person name="Kuo A."/>
            <person name="Salamov A."/>
            <person name="Ahrendt S.R."/>
            <person name="Lipzen A."/>
            <person name="Sullivan W."/>
            <person name="Andreopoulos W.B."/>
            <person name="Clum A."/>
            <person name="Lindquist E."/>
            <person name="Daum C."/>
            <person name="Ramamoorthy G.K."/>
            <person name="Gryganskyi A."/>
            <person name="Culley D."/>
            <person name="Magnuson J.K."/>
            <person name="James T.Y."/>
            <person name="O'Malley M.A."/>
            <person name="Stajich J.E."/>
            <person name="Spatafora J.W."/>
            <person name="Visel A."/>
            <person name="Grigoriev I.V."/>
        </authorList>
    </citation>
    <scope>NUCLEOTIDE SEQUENCE [LARGE SCALE GENOMIC DNA]</scope>
    <source>
        <strain evidence="7 8">CBS 931.73</strain>
    </source>
</reference>
<dbReference type="SUPFAM" id="SSF50891">
    <property type="entry name" value="Cyclophilin-like"/>
    <property type="match status" value="1"/>
</dbReference>
<protein>
    <recommendedName>
        <fullName evidence="5">Peptidyl-prolyl cis-trans isomerase</fullName>
        <shortName evidence="5">PPIase</shortName>
        <ecNumber evidence="5">5.2.1.8</ecNumber>
    </recommendedName>
</protein>
<dbReference type="InterPro" id="IPR020892">
    <property type="entry name" value="Cyclophilin-type_PPIase_CS"/>
</dbReference>
<dbReference type="PROSITE" id="PS00170">
    <property type="entry name" value="CSA_PPIASE_1"/>
    <property type="match status" value="1"/>
</dbReference>
<comment type="caution">
    <text evidence="7">The sequence shown here is derived from an EMBL/GenBank/DDBJ whole genome shotgun (WGS) entry which is preliminary data.</text>
</comment>
<proteinExistence type="inferred from homology"/>
<dbReference type="Pfam" id="PF00160">
    <property type="entry name" value="Pro_isomerase"/>
    <property type="match status" value="1"/>
</dbReference>
<evidence type="ECO:0000256" key="5">
    <source>
        <dbReference type="RuleBase" id="RU363019"/>
    </source>
</evidence>
<dbReference type="GO" id="GO:0003755">
    <property type="term" value="F:peptidyl-prolyl cis-trans isomerase activity"/>
    <property type="evidence" value="ECO:0007669"/>
    <property type="project" value="UniProtKB-UniRule"/>
</dbReference>
<accession>A0A1Y1ZB40</accession>
<name>A0A1Y1ZB40_9FUNG</name>
<evidence type="ECO:0000256" key="1">
    <source>
        <dbReference type="ARBA" id="ARBA00000971"/>
    </source>
</evidence>
<dbReference type="FunFam" id="2.40.100.10:FF:000002">
    <property type="entry name" value="Peptidyl-prolyl cis-trans isomerase"/>
    <property type="match status" value="1"/>
</dbReference>
<feature type="domain" description="PPIase cyclophilin-type" evidence="6">
    <location>
        <begin position="6"/>
        <end position="169"/>
    </location>
</feature>
<comment type="similarity">
    <text evidence="2 5">Belongs to the cyclophilin-type PPIase family.</text>
</comment>
<dbReference type="GO" id="GO:0016018">
    <property type="term" value="F:cyclosporin A binding"/>
    <property type="evidence" value="ECO:0007669"/>
    <property type="project" value="TreeGrafter"/>
</dbReference>
<dbReference type="PANTHER" id="PTHR11071">
    <property type="entry name" value="PEPTIDYL-PROLYL CIS-TRANS ISOMERASE"/>
    <property type="match status" value="1"/>
</dbReference>
<comment type="catalytic activity">
    <reaction evidence="1 5">
        <text>[protein]-peptidylproline (omega=180) = [protein]-peptidylproline (omega=0)</text>
        <dbReference type="Rhea" id="RHEA:16237"/>
        <dbReference type="Rhea" id="RHEA-COMP:10747"/>
        <dbReference type="Rhea" id="RHEA-COMP:10748"/>
        <dbReference type="ChEBI" id="CHEBI:83833"/>
        <dbReference type="ChEBI" id="CHEBI:83834"/>
        <dbReference type="EC" id="5.2.1.8"/>
    </reaction>
</comment>
<comment type="function">
    <text evidence="5">PPIases accelerate the folding of proteins. It catalyzes the cis-trans isomerization of proline imidic peptide bonds in oligopeptides.</text>
</comment>
<keyword evidence="4 5" id="KW-0413">Isomerase</keyword>
<dbReference type="GO" id="GO:0005737">
    <property type="term" value="C:cytoplasm"/>
    <property type="evidence" value="ECO:0007669"/>
    <property type="project" value="TreeGrafter"/>
</dbReference>
<gene>
    <name evidence="7" type="ORF">K493DRAFT_310215</name>
</gene>
<dbReference type="CDD" id="cd01926">
    <property type="entry name" value="cyclophilin_ABH_like"/>
    <property type="match status" value="1"/>
</dbReference>
<evidence type="ECO:0000256" key="2">
    <source>
        <dbReference type="ARBA" id="ARBA00007365"/>
    </source>
</evidence>
<evidence type="ECO:0000256" key="3">
    <source>
        <dbReference type="ARBA" id="ARBA00023110"/>
    </source>
</evidence>
<dbReference type="PIRSF" id="PIRSF001467">
    <property type="entry name" value="Peptidylpro_ismrse"/>
    <property type="match status" value="1"/>
</dbReference>
<evidence type="ECO:0000313" key="7">
    <source>
        <dbReference type="EMBL" id="ORY07480.1"/>
    </source>
</evidence>
<dbReference type="PRINTS" id="PR00153">
    <property type="entry name" value="CSAPPISMRASE"/>
</dbReference>
<evidence type="ECO:0000259" key="6">
    <source>
        <dbReference type="PROSITE" id="PS50072"/>
    </source>
</evidence>
<dbReference type="Gene3D" id="2.40.100.10">
    <property type="entry name" value="Cyclophilin-like"/>
    <property type="match status" value="1"/>
</dbReference>
<dbReference type="PANTHER" id="PTHR11071:SF561">
    <property type="entry name" value="PEPTIDYL-PROLYL CIS-TRANS ISOMERASE D-RELATED"/>
    <property type="match status" value="1"/>
</dbReference>
<organism evidence="7 8">
    <name type="scientific">Basidiobolus meristosporus CBS 931.73</name>
    <dbReference type="NCBI Taxonomy" id="1314790"/>
    <lineage>
        <taxon>Eukaryota</taxon>
        <taxon>Fungi</taxon>
        <taxon>Fungi incertae sedis</taxon>
        <taxon>Zoopagomycota</taxon>
        <taxon>Entomophthoromycotina</taxon>
        <taxon>Basidiobolomycetes</taxon>
        <taxon>Basidiobolales</taxon>
        <taxon>Basidiobolaceae</taxon>
        <taxon>Basidiobolus</taxon>
    </lineage>
</organism>
<evidence type="ECO:0000313" key="8">
    <source>
        <dbReference type="Proteomes" id="UP000193498"/>
    </source>
</evidence>
<dbReference type="GO" id="GO:0006457">
    <property type="term" value="P:protein folding"/>
    <property type="evidence" value="ECO:0007669"/>
    <property type="project" value="InterPro"/>
</dbReference>